<keyword evidence="3" id="KW-1185">Reference proteome</keyword>
<dbReference type="Proteomes" id="UP001501710">
    <property type="component" value="Unassembled WGS sequence"/>
</dbReference>
<sequence length="63" mass="6788">MPPALGGLHQRGHSRPPPEPGLGGGTSMDEPNAVSYAKRTHVICVAMELLRFLAWIIIVLATR</sequence>
<proteinExistence type="predicted"/>
<gene>
    <name evidence="2" type="ORF">GCM10022254_55820</name>
</gene>
<accession>A0ABP8CFL2</accession>
<evidence type="ECO:0000256" key="1">
    <source>
        <dbReference type="SAM" id="MobiDB-lite"/>
    </source>
</evidence>
<comment type="caution">
    <text evidence="2">The sequence shown here is derived from an EMBL/GenBank/DDBJ whole genome shotgun (WGS) entry which is preliminary data.</text>
</comment>
<evidence type="ECO:0000313" key="3">
    <source>
        <dbReference type="Proteomes" id="UP001501710"/>
    </source>
</evidence>
<reference evidence="3" key="1">
    <citation type="journal article" date="2019" name="Int. J. Syst. Evol. Microbiol.">
        <title>The Global Catalogue of Microorganisms (GCM) 10K type strain sequencing project: providing services to taxonomists for standard genome sequencing and annotation.</title>
        <authorList>
            <consortium name="The Broad Institute Genomics Platform"/>
            <consortium name="The Broad Institute Genome Sequencing Center for Infectious Disease"/>
            <person name="Wu L."/>
            <person name="Ma J."/>
        </authorList>
    </citation>
    <scope>NUCLEOTIDE SEQUENCE [LARGE SCALE GENOMIC DNA]</scope>
    <source>
        <strain evidence="3">JCM 17440</strain>
    </source>
</reference>
<organism evidence="2 3">
    <name type="scientific">Actinomadura meridiana</name>
    <dbReference type="NCBI Taxonomy" id="559626"/>
    <lineage>
        <taxon>Bacteria</taxon>
        <taxon>Bacillati</taxon>
        <taxon>Actinomycetota</taxon>
        <taxon>Actinomycetes</taxon>
        <taxon>Streptosporangiales</taxon>
        <taxon>Thermomonosporaceae</taxon>
        <taxon>Actinomadura</taxon>
    </lineage>
</organism>
<protein>
    <submittedName>
        <fullName evidence="2">Uncharacterized protein</fullName>
    </submittedName>
</protein>
<dbReference type="EMBL" id="BAABAS010000020">
    <property type="protein sequence ID" value="GAA4238717.1"/>
    <property type="molecule type" value="Genomic_DNA"/>
</dbReference>
<evidence type="ECO:0000313" key="2">
    <source>
        <dbReference type="EMBL" id="GAA4238717.1"/>
    </source>
</evidence>
<feature type="region of interest" description="Disordered" evidence="1">
    <location>
        <begin position="1"/>
        <end position="30"/>
    </location>
</feature>
<name>A0ABP8CFL2_9ACTN</name>